<organism evidence="1 2">
    <name type="scientific">Aspergillus sclerotialis</name>
    <dbReference type="NCBI Taxonomy" id="2070753"/>
    <lineage>
        <taxon>Eukaryota</taxon>
        <taxon>Fungi</taxon>
        <taxon>Dikarya</taxon>
        <taxon>Ascomycota</taxon>
        <taxon>Pezizomycotina</taxon>
        <taxon>Eurotiomycetes</taxon>
        <taxon>Eurotiomycetidae</taxon>
        <taxon>Eurotiales</taxon>
        <taxon>Aspergillaceae</taxon>
        <taxon>Aspergillus</taxon>
        <taxon>Aspergillus subgen. Polypaecilum</taxon>
    </lineage>
</organism>
<evidence type="ECO:0008006" key="3">
    <source>
        <dbReference type="Google" id="ProtNLM"/>
    </source>
</evidence>
<dbReference type="EMBL" id="MVGC01000094">
    <property type="protein sequence ID" value="RJE24090.1"/>
    <property type="molecule type" value="Genomic_DNA"/>
</dbReference>
<proteinExistence type="predicted"/>
<dbReference type="SUPFAM" id="SSF53335">
    <property type="entry name" value="S-adenosyl-L-methionine-dependent methyltransferases"/>
    <property type="match status" value="1"/>
</dbReference>
<name>A0A3A2ZNB2_9EURO</name>
<accession>A0A3A2ZNB2</accession>
<dbReference type="Gene3D" id="3.40.50.150">
    <property type="entry name" value="Vaccinia Virus protein VP39"/>
    <property type="match status" value="1"/>
</dbReference>
<dbReference type="Pfam" id="PF13489">
    <property type="entry name" value="Methyltransf_23"/>
    <property type="match status" value="1"/>
</dbReference>
<reference evidence="2" key="1">
    <citation type="submission" date="2017-02" db="EMBL/GenBank/DDBJ databases">
        <authorList>
            <person name="Tafer H."/>
            <person name="Lopandic K."/>
        </authorList>
    </citation>
    <scope>NUCLEOTIDE SEQUENCE [LARGE SCALE GENOMIC DNA]</scope>
    <source>
        <strain evidence="2">CBS 366.77</strain>
    </source>
</reference>
<dbReference type="STRING" id="2070753.A0A3A2ZNB2"/>
<keyword evidence="2" id="KW-1185">Reference proteome</keyword>
<dbReference type="AlphaFoldDB" id="A0A3A2ZNB2"/>
<dbReference type="InterPro" id="IPR052356">
    <property type="entry name" value="Thiol_S-MT"/>
</dbReference>
<gene>
    <name evidence="1" type="ORF">PHISCL_03579</name>
</gene>
<sequence length="264" mass="28429">MVFKRGQILGPLLQTGKLRDEAFGRFWIECTAPQPEAEAATPPQKTSADLIPPVLAHASGTVLDIGPGTGTQMPLLRSPAIKAIFGAEPCLGLHADLRACAEKEGLSDKYNILPCSVVASELLPALAKEGVIPAGTDSVDQLAGKEVFDSIICVRVLCSVPNPEKTIRELYSMLKPGGKMLVTEHVVNPWRTTKGSILARFMQGLYQLLGWSWFVGDCCLTRDTESMLKKAADADGGWEIFNLESSFGRSPLSYISGVLIKKSA</sequence>
<protein>
    <recommendedName>
        <fullName evidence="3">Phospholipid methyltransferase</fullName>
    </recommendedName>
</protein>
<dbReference type="PANTHER" id="PTHR45036">
    <property type="entry name" value="METHYLTRANSFERASE LIKE 7B"/>
    <property type="match status" value="1"/>
</dbReference>
<comment type="caution">
    <text evidence="1">The sequence shown here is derived from an EMBL/GenBank/DDBJ whole genome shotgun (WGS) entry which is preliminary data.</text>
</comment>
<dbReference type="PANTHER" id="PTHR45036:SF1">
    <property type="entry name" value="METHYLTRANSFERASE LIKE 7A"/>
    <property type="match status" value="1"/>
</dbReference>
<dbReference type="OrthoDB" id="540004at2759"/>
<evidence type="ECO:0000313" key="2">
    <source>
        <dbReference type="Proteomes" id="UP000266188"/>
    </source>
</evidence>
<dbReference type="Proteomes" id="UP000266188">
    <property type="component" value="Unassembled WGS sequence"/>
</dbReference>
<dbReference type="InterPro" id="IPR029063">
    <property type="entry name" value="SAM-dependent_MTases_sf"/>
</dbReference>
<evidence type="ECO:0000313" key="1">
    <source>
        <dbReference type="EMBL" id="RJE24090.1"/>
    </source>
</evidence>
<dbReference type="CDD" id="cd02440">
    <property type="entry name" value="AdoMet_MTases"/>
    <property type="match status" value="1"/>
</dbReference>